<evidence type="ECO:0000259" key="6">
    <source>
        <dbReference type="PROSITE" id="PS50249"/>
    </source>
</evidence>
<evidence type="ECO:0000256" key="4">
    <source>
        <dbReference type="ARBA" id="ARBA00022833"/>
    </source>
</evidence>
<dbReference type="PANTHER" id="PTHR34858:SF1">
    <property type="entry name" value="CYSO-CYSTEINE PEPTIDASE"/>
    <property type="match status" value="1"/>
</dbReference>
<dbReference type="GO" id="GO:0006508">
    <property type="term" value="P:proteolysis"/>
    <property type="evidence" value="ECO:0007669"/>
    <property type="project" value="UniProtKB-KW"/>
</dbReference>
<dbReference type="Proteomes" id="UP000228921">
    <property type="component" value="Unassembled WGS sequence"/>
</dbReference>
<dbReference type="PANTHER" id="PTHR34858">
    <property type="entry name" value="CYSO-CYSTEINE PEPTIDASE"/>
    <property type="match status" value="1"/>
</dbReference>
<keyword evidence="4" id="KW-0862">Zinc</keyword>
<organism evidence="7 8">
    <name type="scientific">Candidatus Thermofonsia Clade 1 bacterium</name>
    <dbReference type="NCBI Taxonomy" id="2364210"/>
    <lineage>
        <taxon>Bacteria</taxon>
        <taxon>Bacillati</taxon>
        <taxon>Chloroflexota</taxon>
        <taxon>Candidatus Thermofontia</taxon>
        <taxon>Candidatus Thermofonsia Clade 1</taxon>
    </lineage>
</organism>
<evidence type="ECO:0000256" key="2">
    <source>
        <dbReference type="ARBA" id="ARBA00022723"/>
    </source>
</evidence>
<dbReference type="AlphaFoldDB" id="A0A2M8NY82"/>
<protein>
    <recommendedName>
        <fullName evidence="6">MPN domain-containing protein</fullName>
    </recommendedName>
</protein>
<evidence type="ECO:0000313" key="7">
    <source>
        <dbReference type="EMBL" id="PJF30256.1"/>
    </source>
</evidence>
<keyword evidence="1" id="KW-0645">Protease</keyword>
<evidence type="ECO:0000313" key="8">
    <source>
        <dbReference type="Proteomes" id="UP000228921"/>
    </source>
</evidence>
<accession>A0A2M8NY82</accession>
<keyword evidence="5" id="KW-0482">Metalloprotease</keyword>
<comment type="caution">
    <text evidence="7">The sequence shown here is derived from an EMBL/GenBank/DDBJ whole genome shotgun (WGS) entry which is preliminary data.</text>
</comment>
<gene>
    <name evidence="7" type="ORF">CUN51_08510</name>
</gene>
<keyword evidence="3" id="KW-0378">Hydrolase</keyword>
<dbReference type="CDD" id="cd08070">
    <property type="entry name" value="MPN_like"/>
    <property type="match status" value="1"/>
</dbReference>
<dbReference type="Pfam" id="PF14464">
    <property type="entry name" value="Prok-JAB"/>
    <property type="match status" value="1"/>
</dbReference>
<feature type="domain" description="MPN" evidence="6">
    <location>
        <begin position="4"/>
        <end position="138"/>
    </location>
</feature>
<dbReference type="PROSITE" id="PS50249">
    <property type="entry name" value="MPN"/>
    <property type="match status" value="1"/>
</dbReference>
<dbReference type="Gene3D" id="3.40.140.10">
    <property type="entry name" value="Cytidine Deaminase, domain 2"/>
    <property type="match status" value="1"/>
</dbReference>
<dbReference type="EMBL" id="PGTK01000013">
    <property type="protein sequence ID" value="PJF30256.1"/>
    <property type="molecule type" value="Genomic_DNA"/>
</dbReference>
<evidence type="ECO:0000256" key="3">
    <source>
        <dbReference type="ARBA" id="ARBA00022801"/>
    </source>
</evidence>
<dbReference type="GO" id="GO:0008235">
    <property type="term" value="F:metalloexopeptidase activity"/>
    <property type="evidence" value="ECO:0007669"/>
    <property type="project" value="TreeGrafter"/>
</dbReference>
<sequence length="138" mass="14585">MSTLRLHLSAALRAALEAEARQGAPNEVCGVLGGIWRGAIGYATCHIAVPNIAPTPQTHFVMDHGVMVAAIEALERARRDLIGVYHSHPCSAPIPSPADLAACAWIATPYLIIGYAATQPTLAAWLLNGATFTHLLLI</sequence>
<evidence type="ECO:0000256" key="5">
    <source>
        <dbReference type="ARBA" id="ARBA00023049"/>
    </source>
</evidence>
<keyword evidence="2" id="KW-0479">Metal-binding</keyword>
<dbReference type="GO" id="GO:0008270">
    <property type="term" value="F:zinc ion binding"/>
    <property type="evidence" value="ECO:0007669"/>
    <property type="project" value="TreeGrafter"/>
</dbReference>
<reference evidence="7 8" key="1">
    <citation type="submission" date="2017-11" db="EMBL/GenBank/DDBJ databases">
        <title>Evolution of Phototrophy in the Chloroflexi Phylum Driven by Horizontal Gene Transfer.</title>
        <authorList>
            <person name="Ward L.M."/>
            <person name="Hemp J."/>
            <person name="Shih P.M."/>
            <person name="Mcglynn S.E."/>
            <person name="Fischer W."/>
        </authorList>
    </citation>
    <scope>NUCLEOTIDE SEQUENCE [LARGE SCALE GENOMIC DNA]</scope>
    <source>
        <strain evidence="7">CP2_2F</strain>
    </source>
</reference>
<proteinExistence type="predicted"/>
<dbReference type="InterPro" id="IPR028090">
    <property type="entry name" value="JAB_dom_prok"/>
</dbReference>
<name>A0A2M8NY82_9CHLR</name>
<dbReference type="InterPro" id="IPR037518">
    <property type="entry name" value="MPN"/>
</dbReference>
<dbReference type="SUPFAM" id="SSF102712">
    <property type="entry name" value="JAB1/MPN domain"/>
    <property type="match status" value="1"/>
</dbReference>
<evidence type="ECO:0000256" key="1">
    <source>
        <dbReference type="ARBA" id="ARBA00022670"/>
    </source>
</evidence>
<dbReference type="InterPro" id="IPR051929">
    <property type="entry name" value="VirAsm_ModProt"/>
</dbReference>
<dbReference type="SMART" id="SM00232">
    <property type="entry name" value="JAB_MPN"/>
    <property type="match status" value="1"/>
</dbReference>
<dbReference type="InterPro" id="IPR000555">
    <property type="entry name" value="JAMM/MPN+_dom"/>
</dbReference>